<accession>A0A9D1RVZ2</accession>
<proteinExistence type="predicted"/>
<name>A0A9D1RVZ2_9FIRM</name>
<protein>
    <submittedName>
        <fullName evidence="1">DUF4363 family protein</fullName>
    </submittedName>
</protein>
<dbReference type="InterPro" id="IPR025373">
    <property type="entry name" value="DUF4363"/>
</dbReference>
<gene>
    <name evidence="1" type="ORF">H9868_04590</name>
</gene>
<dbReference type="AlphaFoldDB" id="A0A9D1RVZ2"/>
<reference evidence="1" key="2">
    <citation type="submission" date="2021-04" db="EMBL/GenBank/DDBJ databases">
        <authorList>
            <person name="Gilroy R."/>
        </authorList>
    </citation>
    <scope>NUCLEOTIDE SEQUENCE</scope>
    <source>
        <strain evidence="1">ChiGjej6B6-1540</strain>
    </source>
</reference>
<comment type="caution">
    <text evidence="1">The sequence shown here is derived from an EMBL/GenBank/DDBJ whole genome shotgun (WGS) entry which is preliminary data.</text>
</comment>
<dbReference type="EMBL" id="DXGA01000099">
    <property type="protein sequence ID" value="HIW93802.1"/>
    <property type="molecule type" value="Genomic_DNA"/>
</dbReference>
<dbReference type="Proteomes" id="UP000824192">
    <property type="component" value="Unassembled WGS sequence"/>
</dbReference>
<reference evidence="1" key="1">
    <citation type="journal article" date="2021" name="PeerJ">
        <title>Extensive microbial diversity within the chicken gut microbiome revealed by metagenomics and culture.</title>
        <authorList>
            <person name="Gilroy R."/>
            <person name="Ravi A."/>
            <person name="Getino M."/>
            <person name="Pursley I."/>
            <person name="Horton D.L."/>
            <person name="Alikhan N.F."/>
            <person name="Baker D."/>
            <person name="Gharbi K."/>
            <person name="Hall N."/>
            <person name="Watson M."/>
            <person name="Adriaenssens E.M."/>
            <person name="Foster-Nyarko E."/>
            <person name="Jarju S."/>
            <person name="Secka A."/>
            <person name="Antonio M."/>
            <person name="Oren A."/>
            <person name="Chaudhuri R.R."/>
            <person name="La Ragione R."/>
            <person name="Hildebrand F."/>
            <person name="Pallen M.J."/>
        </authorList>
    </citation>
    <scope>NUCLEOTIDE SEQUENCE</scope>
    <source>
        <strain evidence="1">ChiGjej6B6-1540</strain>
    </source>
</reference>
<sequence length="127" mass="14580">MMKRLWFAAALLAAVLAVTLWNARHLEGLTSSLSQDLEKARQLTTQERWDQAEQLVEDARNRWLSHGTYLHVTLRHGDTDQIQLDFEEVLRLLQTRETGEYAAASSQLMGRLSLLSEAEQLTLENLF</sequence>
<organism evidence="1 2">
    <name type="scientific">Candidatus Flavonifractor merdipullorum</name>
    <dbReference type="NCBI Taxonomy" id="2838590"/>
    <lineage>
        <taxon>Bacteria</taxon>
        <taxon>Bacillati</taxon>
        <taxon>Bacillota</taxon>
        <taxon>Clostridia</taxon>
        <taxon>Eubacteriales</taxon>
        <taxon>Oscillospiraceae</taxon>
        <taxon>Flavonifractor</taxon>
    </lineage>
</organism>
<evidence type="ECO:0000313" key="2">
    <source>
        <dbReference type="Proteomes" id="UP000824192"/>
    </source>
</evidence>
<evidence type="ECO:0000313" key="1">
    <source>
        <dbReference type="EMBL" id="HIW93802.1"/>
    </source>
</evidence>
<dbReference type="Pfam" id="PF14276">
    <property type="entry name" value="DUF4363"/>
    <property type="match status" value="1"/>
</dbReference>